<proteinExistence type="predicted"/>
<reference evidence="1 2" key="1">
    <citation type="journal article" date="2020" name="Genes (Basel)">
        <title>Genomic Comparison of Insect Gut Symbionts from Divergent Burkholderia Subclades.</title>
        <authorList>
            <person name="Takeshita K."/>
            <person name="Kikuchi Y."/>
        </authorList>
    </citation>
    <scope>NUCLEOTIDE SEQUENCE [LARGE SCALE GENOMIC DNA]</scope>
    <source>
        <strain evidence="1 2">PGU16</strain>
        <plasmid evidence="1 2">PPGU16_p1</plasmid>
    </source>
</reference>
<geneLocation type="plasmid" evidence="1 2">
    <name>PPGU16_p1</name>
</geneLocation>
<keyword evidence="2" id="KW-1185">Reference proteome</keyword>
<sequence>MAARAIHKNMCRLEILMDESTLVQLPQYRCYPDSVVKKVLDFHGRAEQSREGLATGVFEHQHGLAVFTYKFEWPHCPPSVQFVFQAELMCEPIKAGWPRMFGGRAGEQDIGTVDVARSPSAPEDALAIVPRHLESVVHCSEP</sequence>
<evidence type="ECO:0000313" key="2">
    <source>
        <dbReference type="Proteomes" id="UP000510888"/>
    </source>
</evidence>
<gene>
    <name evidence="1" type="ORF">PPGU16_58050</name>
</gene>
<organism evidence="1 2">
    <name type="scientific">Paraburkholderia largidicola</name>
    <dbReference type="NCBI Taxonomy" id="3014751"/>
    <lineage>
        <taxon>Bacteria</taxon>
        <taxon>Pseudomonadati</taxon>
        <taxon>Pseudomonadota</taxon>
        <taxon>Betaproteobacteria</taxon>
        <taxon>Burkholderiales</taxon>
        <taxon>Burkholderiaceae</taxon>
        <taxon>Paraburkholderia</taxon>
    </lineage>
</organism>
<dbReference type="AlphaFoldDB" id="A0A7I8BWR8"/>
<accession>A0A7I8BWR8</accession>
<dbReference type="EMBL" id="AP023176">
    <property type="protein sequence ID" value="BCF92738.1"/>
    <property type="molecule type" value="Genomic_DNA"/>
</dbReference>
<name>A0A7I8BWR8_9BURK</name>
<keyword evidence="1" id="KW-0614">Plasmid</keyword>
<dbReference type="KEGG" id="plad:PPGU16_58050"/>
<evidence type="ECO:0000313" key="1">
    <source>
        <dbReference type="EMBL" id="BCF92738.1"/>
    </source>
</evidence>
<protein>
    <submittedName>
        <fullName evidence="1">Uncharacterized protein</fullName>
    </submittedName>
</protein>
<dbReference type="Proteomes" id="UP000510888">
    <property type="component" value="Plasmid PPGU16_p1"/>
</dbReference>